<feature type="region of interest" description="Disordered" evidence="5">
    <location>
        <begin position="110"/>
        <end position="131"/>
    </location>
</feature>
<evidence type="ECO:0000256" key="2">
    <source>
        <dbReference type="ARBA" id="ARBA00023125"/>
    </source>
</evidence>
<dbReference type="PANTHER" id="PTHR10015:SF206">
    <property type="entry name" value="HSF-TYPE DNA-BINDING DOMAIN-CONTAINING PROTEIN"/>
    <property type="match status" value="1"/>
</dbReference>
<evidence type="ECO:0000256" key="5">
    <source>
        <dbReference type="SAM" id="MobiDB-lite"/>
    </source>
</evidence>
<keyword evidence="3" id="KW-0539">Nucleus</keyword>
<dbReference type="SUPFAM" id="SSF46785">
    <property type="entry name" value="Winged helix' DNA-binding domain"/>
    <property type="match status" value="1"/>
</dbReference>
<evidence type="ECO:0000313" key="7">
    <source>
        <dbReference type="EMBL" id="GAX29251.1"/>
    </source>
</evidence>
<dbReference type="InterPro" id="IPR000232">
    <property type="entry name" value="HSF_DNA-bd"/>
</dbReference>
<dbReference type="Proteomes" id="UP000198406">
    <property type="component" value="Unassembled WGS sequence"/>
</dbReference>
<comment type="similarity">
    <text evidence="4">Belongs to the HSF family.</text>
</comment>
<dbReference type="AlphaFoldDB" id="A0A1Z5KTD7"/>
<dbReference type="InterPro" id="IPR036388">
    <property type="entry name" value="WH-like_DNA-bd_sf"/>
</dbReference>
<dbReference type="GO" id="GO:0005634">
    <property type="term" value="C:nucleus"/>
    <property type="evidence" value="ECO:0007669"/>
    <property type="project" value="UniProtKB-SubCell"/>
</dbReference>
<name>A0A1Z5KTD7_FISSO</name>
<evidence type="ECO:0000256" key="1">
    <source>
        <dbReference type="ARBA" id="ARBA00004123"/>
    </source>
</evidence>
<dbReference type="InterPro" id="IPR036390">
    <property type="entry name" value="WH_DNA-bd_sf"/>
</dbReference>
<keyword evidence="8" id="KW-1185">Reference proteome</keyword>
<dbReference type="OrthoDB" id="60033at2759"/>
<dbReference type="PANTHER" id="PTHR10015">
    <property type="entry name" value="HEAT SHOCK TRANSCRIPTION FACTOR"/>
    <property type="match status" value="1"/>
</dbReference>
<organism evidence="7 8">
    <name type="scientific">Fistulifera solaris</name>
    <name type="common">Oleaginous diatom</name>
    <dbReference type="NCBI Taxonomy" id="1519565"/>
    <lineage>
        <taxon>Eukaryota</taxon>
        <taxon>Sar</taxon>
        <taxon>Stramenopiles</taxon>
        <taxon>Ochrophyta</taxon>
        <taxon>Bacillariophyta</taxon>
        <taxon>Bacillariophyceae</taxon>
        <taxon>Bacillariophycidae</taxon>
        <taxon>Naviculales</taxon>
        <taxon>Naviculaceae</taxon>
        <taxon>Fistulifera</taxon>
    </lineage>
</organism>
<protein>
    <recommendedName>
        <fullName evidence="6">HSF-type DNA-binding domain-containing protein</fullName>
    </recommendedName>
</protein>
<dbReference type="GO" id="GO:0003700">
    <property type="term" value="F:DNA-binding transcription factor activity"/>
    <property type="evidence" value="ECO:0007669"/>
    <property type="project" value="InterPro"/>
</dbReference>
<feature type="domain" description="HSF-type DNA-binding" evidence="6">
    <location>
        <begin position="11"/>
        <end position="109"/>
    </location>
</feature>
<evidence type="ECO:0000256" key="4">
    <source>
        <dbReference type="RuleBase" id="RU004020"/>
    </source>
</evidence>
<comment type="caution">
    <text evidence="7">The sequence shown here is derived from an EMBL/GenBank/DDBJ whole genome shotgun (WGS) entry which is preliminary data.</text>
</comment>
<dbReference type="Pfam" id="PF00447">
    <property type="entry name" value="HSF_DNA-bind"/>
    <property type="match status" value="1"/>
</dbReference>
<reference evidence="7 8" key="1">
    <citation type="journal article" date="2015" name="Plant Cell">
        <title>Oil accumulation by the oleaginous diatom Fistulifera solaris as revealed by the genome and transcriptome.</title>
        <authorList>
            <person name="Tanaka T."/>
            <person name="Maeda Y."/>
            <person name="Veluchamy A."/>
            <person name="Tanaka M."/>
            <person name="Abida H."/>
            <person name="Marechal E."/>
            <person name="Bowler C."/>
            <person name="Muto M."/>
            <person name="Sunaga Y."/>
            <person name="Tanaka M."/>
            <person name="Yoshino T."/>
            <person name="Taniguchi T."/>
            <person name="Fukuda Y."/>
            <person name="Nemoto M."/>
            <person name="Matsumoto M."/>
            <person name="Wong P.S."/>
            <person name="Aburatani S."/>
            <person name="Fujibuchi W."/>
        </authorList>
    </citation>
    <scope>NUCLEOTIDE SEQUENCE [LARGE SCALE GENOMIC DNA]</scope>
    <source>
        <strain evidence="7 8">JPCC DA0580</strain>
    </source>
</reference>
<dbReference type="FunFam" id="1.10.10.10:FF:000479">
    <property type="entry name" value="Predicted protein"/>
    <property type="match status" value="1"/>
</dbReference>
<comment type="subcellular location">
    <subcellularLocation>
        <location evidence="1">Nucleus</location>
    </subcellularLocation>
</comment>
<proteinExistence type="inferred from homology"/>
<evidence type="ECO:0000259" key="6">
    <source>
        <dbReference type="SMART" id="SM00415"/>
    </source>
</evidence>
<dbReference type="Gene3D" id="1.10.10.10">
    <property type="entry name" value="Winged helix-like DNA-binding domain superfamily/Winged helix DNA-binding domain"/>
    <property type="match status" value="1"/>
</dbReference>
<dbReference type="GO" id="GO:0043565">
    <property type="term" value="F:sequence-specific DNA binding"/>
    <property type="evidence" value="ECO:0007669"/>
    <property type="project" value="InterPro"/>
</dbReference>
<accession>A0A1Z5KTD7</accession>
<sequence>MQTNTTNHYHGSGNFPERLHYVLEEMARDHQEHIMCWDETGLGFQVHDRNLLEKEILPNFFRQTKYTSFQRQLNIYGFTRITSGPRKGSYCHDLFRRNMPELAQQIPRKDIKKGIRSQARASSQHAGTAMPKDLAYPELQHSTSHRGSLTLDRSLEGVPLDWSTRNINRSPSLNLAYLCSQNEGASPMIPSVPNSSIFGTSLSFGPRQFATQFNQGSAFLGPEVPNELLHIPLSPSANSQELINKALTLMRSNNNLGR</sequence>
<evidence type="ECO:0000256" key="3">
    <source>
        <dbReference type="ARBA" id="ARBA00023242"/>
    </source>
</evidence>
<evidence type="ECO:0000313" key="8">
    <source>
        <dbReference type="Proteomes" id="UP000198406"/>
    </source>
</evidence>
<dbReference type="SMART" id="SM00415">
    <property type="entry name" value="HSF"/>
    <property type="match status" value="1"/>
</dbReference>
<dbReference type="EMBL" id="BDSP01000289">
    <property type="protein sequence ID" value="GAX29251.1"/>
    <property type="molecule type" value="Genomic_DNA"/>
</dbReference>
<dbReference type="InParanoid" id="A0A1Z5KTD7"/>
<gene>
    <name evidence="7" type="ORF">FisN_16Hh320</name>
</gene>
<keyword evidence="2" id="KW-0238">DNA-binding</keyword>